<dbReference type="Pfam" id="PF00001">
    <property type="entry name" value="7tm_1"/>
    <property type="match status" value="1"/>
</dbReference>
<evidence type="ECO:0000313" key="7">
    <source>
        <dbReference type="EMBL" id="CAF3884638.1"/>
    </source>
</evidence>
<comment type="caution">
    <text evidence="7">The sequence shown here is derived from an EMBL/GenBank/DDBJ whole genome shotgun (WGS) entry which is preliminary data.</text>
</comment>
<dbReference type="Proteomes" id="UP000663881">
    <property type="component" value="Unassembled WGS sequence"/>
</dbReference>
<dbReference type="InterPro" id="IPR000276">
    <property type="entry name" value="GPCR_Rhodpsn"/>
</dbReference>
<accession>A0A819GFP1</accession>
<reference evidence="7" key="1">
    <citation type="submission" date="2021-02" db="EMBL/GenBank/DDBJ databases">
        <authorList>
            <person name="Nowell W R."/>
        </authorList>
    </citation>
    <scope>NUCLEOTIDE SEQUENCE</scope>
</reference>
<dbReference type="PANTHER" id="PTHR46641:SF2">
    <property type="entry name" value="FMRFAMIDE RECEPTOR"/>
    <property type="match status" value="1"/>
</dbReference>
<feature type="transmembrane region" description="Helical" evidence="5">
    <location>
        <begin position="125"/>
        <end position="143"/>
    </location>
</feature>
<name>A0A819GFP1_9BILA</name>
<evidence type="ECO:0000256" key="2">
    <source>
        <dbReference type="ARBA" id="ARBA00022692"/>
    </source>
</evidence>
<dbReference type="InterPro" id="IPR017452">
    <property type="entry name" value="GPCR_Rhodpsn_7TM"/>
</dbReference>
<organism evidence="7 8">
    <name type="scientific">Adineta steineri</name>
    <dbReference type="NCBI Taxonomy" id="433720"/>
    <lineage>
        <taxon>Eukaryota</taxon>
        <taxon>Metazoa</taxon>
        <taxon>Spiralia</taxon>
        <taxon>Gnathifera</taxon>
        <taxon>Rotifera</taxon>
        <taxon>Eurotatoria</taxon>
        <taxon>Bdelloidea</taxon>
        <taxon>Adinetida</taxon>
        <taxon>Adinetidae</taxon>
        <taxon>Adineta</taxon>
    </lineage>
</organism>
<evidence type="ECO:0000313" key="8">
    <source>
        <dbReference type="Proteomes" id="UP000663881"/>
    </source>
</evidence>
<gene>
    <name evidence="7" type="ORF">OKA104_LOCUS23326</name>
</gene>
<evidence type="ECO:0000259" key="6">
    <source>
        <dbReference type="PROSITE" id="PS50262"/>
    </source>
</evidence>
<dbReference type="GO" id="GO:0016020">
    <property type="term" value="C:membrane"/>
    <property type="evidence" value="ECO:0007669"/>
    <property type="project" value="UniProtKB-SubCell"/>
</dbReference>
<dbReference type="PANTHER" id="PTHR46641">
    <property type="entry name" value="FMRFAMIDE RECEPTOR-RELATED"/>
    <property type="match status" value="1"/>
</dbReference>
<feature type="transmembrane region" description="Helical" evidence="5">
    <location>
        <begin position="68"/>
        <end position="88"/>
    </location>
</feature>
<feature type="non-terminal residue" evidence="7">
    <location>
        <position position="1"/>
    </location>
</feature>
<proteinExistence type="predicted"/>
<dbReference type="Gene3D" id="1.20.1070.10">
    <property type="entry name" value="Rhodopsin 7-helix transmembrane proteins"/>
    <property type="match status" value="1"/>
</dbReference>
<dbReference type="PROSITE" id="PS50262">
    <property type="entry name" value="G_PROTEIN_RECEP_F1_2"/>
    <property type="match status" value="1"/>
</dbReference>
<keyword evidence="3 5" id="KW-1133">Transmembrane helix</keyword>
<evidence type="ECO:0000256" key="4">
    <source>
        <dbReference type="ARBA" id="ARBA00023136"/>
    </source>
</evidence>
<protein>
    <recommendedName>
        <fullName evidence="6">G-protein coupled receptors family 1 profile domain-containing protein</fullName>
    </recommendedName>
</protein>
<keyword evidence="2 5" id="KW-0812">Transmembrane</keyword>
<evidence type="ECO:0000256" key="3">
    <source>
        <dbReference type="ARBA" id="ARBA00022989"/>
    </source>
</evidence>
<dbReference type="InterPro" id="IPR052954">
    <property type="entry name" value="GPCR-Ligand_Int"/>
</dbReference>
<dbReference type="SUPFAM" id="SSF81321">
    <property type="entry name" value="Family A G protein-coupled receptor-like"/>
    <property type="match status" value="1"/>
</dbReference>
<evidence type="ECO:0000256" key="5">
    <source>
        <dbReference type="SAM" id="Phobius"/>
    </source>
</evidence>
<dbReference type="AlphaFoldDB" id="A0A819GFP1"/>
<dbReference type="EMBL" id="CAJOAY010001772">
    <property type="protein sequence ID" value="CAF3884638.1"/>
    <property type="molecule type" value="Genomic_DNA"/>
</dbReference>
<comment type="subcellular location">
    <subcellularLocation>
        <location evidence="1">Membrane</location>
    </subcellularLocation>
</comment>
<evidence type="ECO:0000256" key="1">
    <source>
        <dbReference type="ARBA" id="ARBA00004370"/>
    </source>
</evidence>
<feature type="domain" description="G-protein coupled receptors family 1 profile" evidence="6">
    <location>
        <begin position="1"/>
        <end position="211"/>
    </location>
</feature>
<dbReference type="CDD" id="cd00637">
    <property type="entry name" value="7tm_classA_rhodopsin-like"/>
    <property type="match status" value="1"/>
</dbReference>
<feature type="transmembrane region" description="Helical" evidence="5">
    <location>
        <begin position="29"/>
        <end position="47"/>
    </location>
</feature>
<sequence length="211" mass="24013">MNGVIPRLLNGYGMDLSQTSSIICKLKFFGIYFSGYAAAWFTCLACIERYLSSSESVHRRQFITMKRAKLSMIVVILFGFIIFGEHFYCIDINQNLYGAPQSCNQLKRDLGCQIADSVLQFTFEMFTPAVVMIIFGVLTLQHVHQRKRRVNVLQTANRRIPLIAVTNISHPSIIQHPTNITIGPNNQPATMEINRAAQKREMQLIIMLLVQ</sequence>
<keyword evidence="4 5" id="KW-0472">Membrane</keyword>
<dbReference type="GO" id="GO:0004930">
    <property type="term" value="F:G protein-coupled receptor activity"/>
    <property type="evidence" value="ECO:0007669"/>
    <property type="project" value="InterPro"/>
</dbReference>